<proteinExistence type="inferred from homology"/>
<organism evidence="12 13">
    <name type="scientific">Desulfobacca acetoxidans (strain ATCC 700848 / DSM 11109 / ASRB2)</name>
    <dbReference type="NCBI Taxonomy" id="880072"/>
    <lineage>
        <taxon>Bacteria</taxon>
        <taxon>Pseudomonadati</taxon>
        <taxon>Thermodesulfobacteriota</taxon>
        <taxon>Desulfobaccia</taxon>
        <taxon>Desulfobaccales</taxon>
        <taxon>Desulfobaccaceae</taxon>
        <taxon>Desulfobacca</taxon>
    </lineage>
</organism>
<dbReference type="EMBL" id="CP002629">
    <property type="protein sequence ID" value="AEB08830.1"/>
    <property type="molecule type" value="Genomic_DNA"/>
</dbReference>
<keyword evidence="7" id="KW-0809">Transit peptide</keyword>
<reference evidence="13" key="2">
    <citation type="submission" date="2011-03" db="EMBL/GenBank/DDBJ databases">
        <title>The complete genome of Desulfobacca acetoxidans DSM 11109.</title>
        <authorList>
            <consortium name="US DOE Joint Genome Institute (JGI-PGF)"/>
            <person name="Lucas S."/>
            <person name="Copeland A."/>
            <person name="Lapidus A."/>
            <person name="Bruce D."/>
            <person name="Goodwin L."/>
            <person name="Pitluck S."/>
            <person name="Peters L."/>
            <person name="Kyrpides N."/>
            <person name="Mavromatis K."/>
            <person name="Ivanova N."/>
            <person name="Ovchinnikova G."/>
            <person name="Teshima H."/>
            <person name="Detter J.C."/>
            <person name="Han C."/>
            <person name="Land M."/>
            <person name="Hauser L."/>
            <person name="Markowitz V."/>
            <person name="Cheng J.-F."/>
            <person name="Hugenholtz P."/>
            <person name="Woyke T."/>
            <person name="Wu D."/>
            <person name="Spring S."/>
            <person name="Schueler E."/>
            <person name="Brambilla E."/>
            <person name="Klenk H.-P."/>
            <person name="Eisen J.A."/>
        </authorList>
    </citation>
    <scope>NUCLEOTIDE SEQUENCE [LARGE SCALE GENOMIC DNA]</scope>
    <source>
        <strain evidence="13">ATCC 700848 / DSM 11109 / ASRB2</strain>
    </source>
</reference>
<dbReference type="InterPro" id="IPR044838">
    <property type="entry name" value="EGY1-like"/>
</dbReference>
<evidence type="ECO:0000256" key="9">
    <source>
        <dbReference type="ARBA" id="ARBA00023136"/>
    </source>
</evidence>
<keyword evidence="8 10" id="KW-1133">Transmembrane helix</keyword>
<dbReference type="CDD" id="cd06160">
    <property type="entry name" value="S2P-M50_like_2"/>
    <property type="match status" value="1"/>
</dbReference>
<evidence type="ECO:0000256" key="5">
    <source>
        <dbReference type="ARBA" id="ARBA00022692"/>
    </source>
</evidence>
<feature type="transmembrane region" description="Helical" evidence="10">
    <location>
        <begin position="37"/>
        <end position="60"/>
    </location>
</feature>
<keyword evidence="6" id="KW-0378">Hydrolase</keyword>
<dbReference type="PANTHER" id="PTHR31412">
    <property type="entry name" value="ZINC METALLOPROTEASE EGY1"/>
    <property type="match status" value="1"/>
</dbReference>
<sequence>MVEGQRSGVGGQGLGYMEQLPEEPCQQDDFPHRIPRIHIILFLATVLTTLTAGAMQQGVIPWEAPWQLYKGLPFSLTLLLILLCHEMGHYLMARYHQLDVSLPYFLPAPPIPFLIGTLGAFIRIRSPILHKPALMDIGASGPLSGIVITLPLLIFGLQLSDIKIAPELAMDVDGIILGEPLLFKFICWLTLGSLPDNHHIIMHPMAFAGWIGLFVTNLNLLPIGQLDGGHVSYALFGEHSEQIAKIFFIFLIVCGLAAWYGWLLWAVIVYFMGFRHPTPLQYWIPLDHKRRNIGILTIAVFILTFMPAPFQVQW</sequence>
<evidence type="ECO:0000256" key="3">
    <source>
        <dbReference type="ARBA" id="ARBA00007931"/>
    </source>
</evidence>
<dbReference type="GO" id="GO:0006508">
    <property type="term" value="P:proteolysis"/>
    <property type="evidence" value="ECO:0007669"/>
    <property type="project" value="UniProtKB-KW"/>
</dbReference>
<feature type="transmembrane region" description="Helical" evidence="10">
    <location>
        <begin position="72"/>
        <end position="92"/>
    </location>
</feature>
<evidence type="ECO:0000256" key="10">
    <source>
        <dbReference type="SAM" id="Phobius"/>
    </source>
</evidence>
<accession>F2NC35</accession>
<keyword evidence="9 10" id="KW-0472">Membrane</keyword>
<feature type="transmembrane region" description="Helical" evidence="10">
    <location>
        <begin position="134"/>
        <end position="155"/>
    </location>
</feature>
<feature type="domain" description="Peptidase M50" evidence="11">
    <location>
        <begin position="74"/>
        <end position="243"/>
    </location>
</feature>
<reference evidence="12 13" key="1">
    <citation type="journal article" date="2011" name="Stand. Genomic Sci.">
        <title>Complete genome sequence of the acetate-degrading sulfate reducer Desulfobacca acetoxidans type strain (ASRB2).</title>
        <authorList>
            <person name="Goker M."/>
            <person name="Teshima H."/>
            <person name="Lapidus A."/>
            <person name="Nolan M."/>
            <person name="Lucas S."/>
            <person name="Hammon N."/>
            <person name="Deshpande S."/>
            <person name="Cheng J.F."/>
            <person name="Tapia R."/>
            <person name="Han C."/>
            <person name="Goodwin L."/>
            <person name="Pitluck S."/>
            <person name="Huntemann M."/>
            <person name="Liolios K."/>
            <person name="Ivanova N."/>
            <person name="Pagani I."/>
            <person name="Mavromatis K."/>
            <person name="Ovchinikova G."/>
            <person name="Pati A."/>
            <person name="Chen A."/>
            <person name="Palaniappan K."/>
            <person name="Land M."/>
            <person name="Hauser L."/>
            <person name="Brambilla E.M."/>
            <person name="Rohde M."/>
            <person name="Spring S."/>
            <person name="Detter J.C."/>
            <person name="Woyke T."/>
            <person name="Bristow J."/>
            <person name="Eisen J.A."/>
            <person name="Markowitz V."/>
            <person name="Hugenholtz P."/>
            <person name="Kyrpides N.C."/>
            <person name="Klenk H.P."/>
        </authorList>
    </citation>
    <scope>NUCLEOTIDE SEQUENCE [LARGE SCALE GENOMIC DNA]</scope>
    <source>
        <strain evidence="13">ATCC 700848 / DSM 11109 / ASRB2</strain>
    </source>
</reference>
<dbReference type="eggNOG" id="COG1994">
    <property type="taxonomic scope" value="Bacteria"/>
</dbReference>
<evidence type="ECO:0000256" key="8">
    <source>
        <dbReference type="ARBA" id="ARBA00022989"/>
    </source>
</evidence>
<dbReference type="GO" id="GO:0016020">
    <property type="term" value="C:membrane"/>
    <property type="evidence" value="ECO:0007669"/>
    <property type="project" value="UniProtKB-SubCell"/>
</dbReference>
<dbReference type="KEGG" id="dao:Desac_0962"/>
<gene>
    <name evidence="12" type="ordered locus">Desac_0962</name>
</gene>
<dbReference type="STRING" id="880072.Desac_0962"/>
<evidence type="ECO:0000313" key="12">
    <source>
        <dbReference type="EMBL" id="AEB08830.1"/>
    </source>
</evidence>
<evidence type="ECO:0000256" key="6">
    <source>
        <dbReference type="ARBA" id="ARBA00022801"/>
    </source>
</evidence>
<evidence type="ECO:0000256" key="1">
    <source>
        <dbReference type="ARBA" id="ARBA00001947"/>
    </source>
</evidence>
<feature type="transmembrane region" description="Helical" evidence="10">
    <location>
        <begin position="206"/>
        <end position="226"/>
    </location>
</feature>
<feature type="transmembrane region" description="Helical" evidence="10">
    <location>
        <begin position="104"/>
        <end position="122"/>
    </location>
</feature>
<evidence type="ECO:0000313" key="13">
    <source>
        <dbReference type="Proteomes" id="UP000000483"/>
    </source>
</evidence>
<feature type="transmembrane region" description="Helical" evidence="10">
    <location>
        <begin position="293"/>
        <end position="312"/>
    </location>
</feature>
<comment type="subcellular location">
    <subcellularLocation>
        <location evidence="2">Membrane</location>
        <topology evidence="2">Multi-pass membrane protein</topology>
    </subcellularLocation>
</comment>
<dbReference type="Proteomes" id="UP000000483">
    <property type="component" value="Chromosome"/>
</dbReference>
<dbReference type="PANTHER" id="PTHR31412:SF0">
    <property type="entry name" value="ZINC METALLOPROTEASE EGY1, CHLOROPLASTIC-RELATED"/>
    <property type="match status" value="1"/>
</dbReference>
<protein>
    <submittedName>
        <fullName evidence="12">Peptidase M50</fullName>
    </submittedName>
</protein>
<name>F2NC35_DESAR</name>
<dbReference type="Pfam" id="PF02163">
    <property type="entry name" value="Peptidase_M50"/>
    <property type="match status" value="1"/>
</dbReference>
<comment type="similarity">
    <text evidence="3">Belongs to the peptidase M50B family.</text>
</comment>
<evidence type="ECO:0000259" key="11">
    <source>
        <dbReference type="Pfam" id="PF02163"/>
    </source>
</evidence>
<evidence type="ECO:0000256" key="4">
    <source>
        <dbReference type="ARBA" id="ARBA00022670"/>
    </source>
</evidence>
<dbReference type="HOGENOM" id="CLU_028221_0_0_7"/>
<dbReference type="AlphaFoldDB" id="F2NC35"/>
<dbReference type="InterPro" id="IPR008915">
    <property type="entry name" value="Peptidase_M50"/>
</dbReference>
<keyword evidence="13" id="KW-1185">Reference proteome</keyword>
<keyword evidence="5 10" id="KW-0812">Transmembrane</keyword>
<comment type="cofactor">
    <cofactor evidence="1">
        <name>Zn(2+)</name>
        <dbReference type="ChEBI" id="CHEBI:29105"/>
    </cofactor>
</comment>
<feature type="transmembrane region" description="Helical" evidence="10">
    <location>
        <begin position="246"/>
        <end position="272"/>
    </location>
</feature>
<keyword evidence="4" id="KW-0645">Protease</keyword>
<dbReference type="GO" id="GO:0008233">
    <property type="term" value="F:peptidase activity"/>
    <property type="evidence" value="ECO:0007669"/>
    <property type="project" value="UniProtKB-KW"/>
</dbReference>
<evidence type="ECO:0000256" key="7">
    <source>
        <dbReference type="ARBA" id="ARBA00022946"/>
    </source>
</evidence>
<evidence type="ECO:0000256" key="2">
    <source>
        <dbReference type="ARBA" id="ARBA00004141"/>
    </source>
</evidence>